<dbReference type="EMBL" id="PCDP01000036">
    <property type="protein sequence ID" value="PZM13153.1"/>
    <property type="molecule type" value="Genomic_DNA"/>
</dbReference>
<dbReference type="AlphaFoldDB" id="A0A2W4EPS4"/>
<accession>A0A2W4EPS4</accession>
<reference evidence="2 3" key="1">
    <citation type="journal article" date="2018" name="Sci. Rep.">
        <title>Rhizobium tumorigenes sp. nov., a novel plant tumorigenic bacterium isolated from cane gall tumors on thornless blackberry.</title>
        <authorList>
            <person name="Kuzmanovi N."/>
            <person name="Smalla K."/>
            <person name="Gronow S."/>
            <person name="PuBawska J."/>
        </authorList>
    </citation>
    <scope>NUCLEOTIDE SEQUENCE [LARGE SCALE GENOMIC DNA]</scope>
    <source>
        <strain evidence="2 3">CCBAU 85046</strain>
    </source>
</reference>
<evidence type="ECO:0000313" key="2">
    <source>
        <dbReference type="EMBL" id="PZM13153.1"/>
    </source>
</evidence>
<protein>
    <recommendedName>
        <fullName evidence="1">YjiS-like domain-containing protein</fullName>
    </recommendedName>
</protein>
<name>A0A2W4EPS4_9HYPH</name>
<feature type="domain" description="YjiS-like" evidence="1">
    <location>
        <begin position="36"/>
        <end position="64"/>
    </location>
</feature>
<dbReference type="InterPro" id="IPR009506">
    <property type="entry name" value="YjiS-like"/>
</dbReference>
<sequence length="75" mass="8579">MSSDEEHLRLSGSIGVAGWKSMRAIASWLLEEARIWASKRASRKVLRDLTDGELLDIGLTRSEANREVNRSFFWD</sequence>
<comment type="caution">
    <text evidence="2">The sequence shown here is derived from an EMBL/GenBank/DDBJ whole genome shotgun (WGS) entry which is preliminary data.</text>
</comment>
<dbReference type="Proteomes" id="UP000248925">
    <property type="component" value="Unassembled WGS sequence"/>
</dbReference>
<gene>
    <name evidence="2" type="ORF">CPY51_16755</name>
</gene>
<organism evidence="2 3">
    <name type="scientific">Rhizobium tubonense</name>
    <dbReference type="NCBI Taxonomy" id="484088"/>
    <lineage>
        <taxon>Bacteria</taxon>
        <taxon>Pseudomonadati</taxon>
        <taxon>Pseudomonadota</taxon>
        <taxon>Alphaproteobacteria</taxon>
        <taxon>Hyphomicrobiales</taxon>
        <taxon>Rhizobiaceae</taxon>
        <taxon>Rhizobium/Agrobacterium group</taxon>
        <taxon>Rhizobium</taxon>
    </lineage>
</organism>
<dbReference type="Pfam" id="PF06568">
    <property type="entry name" value="YjiS-like"/>
    <property type="match status" value="1"/>
</dbReference>
<evidence type="ECO:0000313" key="3">
    <source>
        <dbReference type="Proteomes" id="UP000248925"/>
    </source>
</evidence>
<dbReference type="OrthoDB" id="8399238at2"/>
<evidence type="ECO:0000259" key="1">
    <source>
        <dbReference type="Pfam" id="PF06568"/>
    </source>
</evidence>
<keyword evidence="3" id="KW-1185">Reference proteome</keyword>
<proteinExistence type="predicted"/>